<dbReference type="PANTHER" id="PTHR24359">
    <property type="entry name" value="SERINE/THREONINE-PROTEIN KINASE SBK1"/>
    <property type="match status" value="1"/>
</dbReference>
<dbReference type="PANTHER" id="PTHR24359:SF37">
    <property type="entry name" value="PROTEIN KINASE DOMAIN-CONTAINING PROTEIN"/>
    <property type="match status" value="1"/>
</dbReference>
<dbReference type="InterPro" id="IPR011009">
    <property type="entry name" value="Kinase-like_dom_sf"/>
</dbReference>
<dbReference type="Gene3D" id="1.10.510.10">
    <property type="entry name" value="Transferase(Phosphotransferase) domain 1"/>
    <property type="match status" value="1"/>
</dbReference>
<dbReference type="Proteomes" id="UP000091967">
    <property type="component" value="Unassembled WGS sequence"/>
</dbReference>
<evidence type="ECO:0000259" key="1">
    <source>
        <dbReference type="PROSITE" id="PS50011"/>
    </source>
</evidence>
<dbReference type="SUPFAM" id="SSF56112">
    <property type="entry name" value="Protein kinase-like (PK-like)"/>
    <property type="match status" value="1"/>
</dbReference>
<proteinExistence type="predicted"/>
<dbReference type="GO" id="GO:0004674">
    <property type="term" value="F:protein serine/threonine kinase activity"/>
    <property type="evidence" value="ECO:0007669"/>
    <property type="project" value="TreeGrafter"/>
</dbReference>
<sequence length="670" mass="77566">MKKLDAGMDDIVHEQWNDIVHERTLDIYPVSSAPSFQRPALGTQASHATSRVSDYGRNVRERNEAGWGLSQDNNALAGLQPSGSVDSFQRPHVVSDSDLNETINIPIKTRLNGALQLDKRNNEKRFLPSGDLKTICNHSTVYDELIVNGYDGYYAKSYSAYVCEQPAREIFAVLVLINQIEFLPAFIRAGMTDENLPFSGNEQHTELWYRIPGGNRRAGFLNHPQDAEMMREFYNKQWWVHVPFLDWDKENRKALNFRYDLGTVIPWTYIGQQDTSGGFGVVEKTQYDTFALKTIIRTCDDDDYKFFQKEIAAFRKMRPGPHLVELCATLEITPSDNFMLLFPWADGGSLEDLMNKPRNDLLKAYNLTEKEFVRWIAIQCRGLIDALGTIHDTRIKHSSSSQDRDLINQHKDFGIHGDIKPANILHFSQETAHCLLGNLKVADFGLITFHTRASRTMINRKSAYAASQTYRSPEHDIGYFMSKKVDVWALGCVFSELMTWVILDGDARQEYQQERTRESSFSGATKNKGQWREDNFFLKHIQKKKRATRPRSEGRRRRPIVRSNRFLRRRPRIKGGISRSMEKRESTSESPEDFQEVPRLKISVKEWIEKLMYQSRFREGSAFLEHFLRFIYSDMLNPERKLRTDCDDAVKFLDSHIPQDVDMSYCCALR</sequence>
<dbReference type="AlphaFoldDB" id="A0A1B8AIG8"/>
<reference evidence="2 3" key="1">
    <citation type="submission" date="2016-06" db="EMBL/GenBank/DDBJ databases">
        <title>Living apart together: crosstalk between the core and supernumerary genomes in a fungal plant pathogen.</title>
        <authorList>
            <person name="Vanheule A."/>
            <person name="Audenaert K."/>
            <person name="Warris S."/>
            <person name="Van De Geest H."/>
            <person name="Schijlen E."/>
            <person name="Hofte M."/>
            <person name="De Saeger S."/>
            <person name="Haesaert G."/>
            <person name="Waalwijk C."/>
            <person name="Van Der Lee T."/>
        </authorList>
    </citation>
    <scope>NUCLEOTIDE SEQUENCE [LARGE SCALE GENOMIC DNA]</scope>
    <source>
        <strain evidence="2 3">2516</strain>
    </source>
</reference>
<feature type="domain" description="Protein kinase" evidence="1">
    <location>
        <begin position="268"/>
        <end position="561"/>
    </location>
</feature>
<evidence type="ECO:0000313" key="3">
    <source>
        <dbReference type="Proteomes" id="UP000091967"/>
    </source>
</evidence>
<dbReference type="STRING" id="36050.A0A1B8AIG8"/>
<protein>
    <recommendedName>
        <fullName evidence="1">Protein kinase domain-containing protein</fullName>
    </recommendedName>
</protein>
<dbReference type="OMA" id="KQWWVHV"/>
<dbReference type="InterPro" id="IPR000719">
    <property type="entry name" value="Prot_kinase_dom"/>
</dbReference>
<evidence type="ECO:0000313" key="2">
    <source>
        <dbReference type="EMBL" id="OBS20084.1"/>
    </source>
</evidence>
<dbReference type="PROSITE" id="PS50011">
    <property type="entry name" value="PROTEIN_KINASE_DOM"/>
    <property type="match status" value="1"/>
</dbReference>
<dbReference type="GO" id="GO:0005524">
    <property type="term" value="F:ATP binding"/>
    <property type="evidence" value="ECO:0007669"/>
    <property type="project" value="InterPro"/>
</dbReference>
<keyword evidence="3" id="KW-1185">Reference proteome</keyword>
<organism evidence="2 3">
    <name type="scientific">Fusarium poae</name>
    <dbReference type="NCBI Taxonomy" id="36050"/>
    <lineage>
        <taxon>Eukaryota</taxon>
        <taxon>Fungi</taxon>
        <taxon>Dikarya</taxon>
        <taxon>Ascomycota</taxon>
        <taxon>Pezizomycotina</taxon>
        <taxon>Sordariomycetes</taxon>
        <taxon>Hypocreomycetidae</taxon>
        <taxon>Hypocreales</taxon>
        <taxon>Nectriaceae</taxon>
        <taxon>Fusarium</taxon>
    </lineage>
</organism>
<dbReference type="EMBL" id="LYXU01000004">
    <property type="protein sequence ID" value="OBS20084.1"/>
    <property type="molecule type" value="Genomic_DNA"/>
</dbReference>
<gene>
    <name evidence="2" type="ORF">FPOA_11805</name>
</gene>
<comment type="caution">
    <text evidence="2">The sequence shown here is derived from an EMBL/GenBank/DDBJ whole genome shotgun (WGS) entry which is preliminary data.</text>
</comment>
<dbReference type="CDD" id="cd00180">
    <property type="entry name" value="PKc"/>
    <property type="match status" value="1"/>
</dbReference>
<dbReference type="SMART" id="SM00220">
    <property type="entry name" value="S_TKc"/>
    <property type="match status" value="1"/>
</dbReference>
<name>A0A1B8AIG8_FUSPO</name>
<accession>A0A1B8AIG8</accession>
<dbReference type="Pfam" id="PF00069">
    <property type="entry name" value="Pkinase"/>
    <property type="match status" value="1"/>
</dbReference>